<keyword evidence="1" id="KW-0223">Dioxygenase</keyword>
<name>A0ABM9I0P9_9GAMM</name>
<proteinExistence type="inferred from homology"/>
<comment type="pathway">
    <text evidence="1">Amino-acid degradation; L-tryptophan degradation via kynurenine pathway; L-kynurenine from L-tryptophan: step 1/2.</text>
</comment>
<dbReference type="HAMAP" id="MF_01972">
    <property type="entry name" value="T23O"/>
    <property type="match status" value="1"/>
</dbReference>
<dbReference type="Gene3D" id="1.10.287.3810">
    <property type="match status" value="1"/>
</dbReference>
<evidence type="ECO:0000313" key="2">
    <source>
        <dbReference type="EMBL" id="CAI8813818.1"/>
    </source>
</evidence>
<dbReference type="Pfam" id="PF03301">
    <property type="entry name" value="Trp_dioxygenase"/>
    <property type="match status" value="1"/>
</dbReference>
<dbReference type="GO" id="GO:0004833">
    <property type="term" value="F:L-tryptophan 2,3-dioxygenase activity"/>
    <property type="evidence" value="ECO:0007669"/>
    <property type="project" value="UniProtKB-EC"/>
</dbReference>
<keyword evidence="1 2" id="KW-0560">Oxidoreductase</keyword>
<dbReference type="RefSeq" id="WP_026610114.1">
    <property type="nucleotide sequence ID" value="NZ_OX458333.1"/>
</dbReference>
<accession>A0ABM9I0P9</accession>
<feature type="binding site" evidence="1">
    <location>
        <position position="308"/>
    </location>
    <ligand>
        <name>substrate</name>
    </ligand>
</feature>
<keyword evidence="3" id="KW-1185">Reference proteome</keyword>
<reference evidence="2 3" key="1">
    <citation type="submission" date="2023-03" db="EMBL/GenBank/DDBJ databases">
        <authorList>
            <person name="Pearce D."/>
        </authorList>
    </citation>
    <scope>NUCLEOTIDE SEQUENCE [LARGE SCALE GENOMIC DNA]</scope>
    <source>
        <strain evidence="2">Msz</strain>
    </source>
</reference>
<dbReference type="PANTHER" id="PTHR10138">
    <property type="entry name" value="TRYPTOPHAN 2,3-DIOXYGENASE"/>
    <property type="match status" value="1"/>
</dbReference>
<evidence type="ECO:0000256" key="1">
    <source>
        <dbReference type="HAMAP-Rule" id="MF_01972"/>
    </source>
</evidence>
<dbReference type="InterPro" id="IPR004981">
    <property type="entry name" value="Trp_2_3_dOase"/>
</dbReference>
<organism evidence="2 3">
    <name type="scientific">Methylocaldum szegediense</name>
    <dbReference type="NCBI Taxonomy" id="73780"/>
    <lineage>
        <taxon>Bacteria</taxon>
        <taxon>Pseudomonadati</taxon>
        <taxon>Pseudomonadota</taxon>
        <taxon>Gammaproteobacteria</taxon>
        <taxon>Methylococcales</taxon>
        <taxon>Methylococcaceae</taxon>
        <taxon>Methylocaldum</taxon>
    </lineage>
</organism>
<comment type="cofactor">
    <cofactor evidence="1">
        <name>heme</name>
        <dbReference type="ChEBI" id="CHEBI:30413"/>
    </cofactor>
    <text evidence="1">Binds 1 heme group per subunit.</text>
</comment>
<dbReference type="Gene3D" id="1.20.58.480">
    <property type="match status" value="1"/>
</dbReference>
<dbReference type="Proteomes" id="UP001162030">
    <property type="component" value="Chromosome"/>
</dbReference>
<comment type="caution">
    <text evidence="1">Lacks conserved residue(s) required for the propagation of feature annotation.</text>
</comment>
<feature type="binding site" description="axial binding residue" evidence="1">
    <location>
        <position position="294"/>
    </location>
    <ligand>
        <name>heme</name>
        <dbReference type="ChEBI" id="CHEBI:30413"/>
    </ligand>
    <ligandPart>
        <name>Fe</name>
        <dbReference type="ChEBI" id="CHEBI:18248"/>
    </ligandPart>
</feature>
<dbReference type="SUPFAM" id="SSF140959">
    <property type="entry name" value="Indolic compounds 2,3-dioxygenase-like"/>
    <property type="match status" value="1"/>
</dbReference>
<dbReference type="InterPro" id="IPR037217">
    <property type="entry name" value="Trp/Indoleamine_2_3_dOase-like"/>
</dbReference>
<gene>
    <name evidence="1 2" type="primary">kynA</name>
    <name evidence="2" type="ORF">MSZNOR_1830</name>
</gene>
<keyword evidence="1" id="KW-0823">Tryptophan catabolism</keyword>
<dbReference type="EMBL" id="OX458333">
    <property type="protein sequence ID" value="CAI8813818.1"/>
    <property type="molecule type" value="Genomic_DNA"/>
</dbReference>
<feature type="binding site" evidence="1">
    <location>
        <position position="113"/>
    </location>
    <ligand>
        <name>substrate</name>
    </ligand>
</feature>
<comment type="catalytic activity">
    <reaction evidence="1">
        <text>L-tryptophan + O2 = N-formyl-L-kynurenine</text>
        <dbReference type="Rhea" id="RHEA:24536"/>
        <dbReference type="ChEBI" id="CHEBI:15379"/>
        <dbReference type="ChEBI" id="CHEBI:57912"/>
        <dbReference type="ChEBI" id="CHEBI:58629"/>
        <dbReference type="EC" id="1.13.11.11"/>
    </reaction>
</comment>
<evidence type="ECO:0000313" key="3">
    <source>
        <dbReference type="Proteomes" id="UP001162030"/>
    </source>
</evidence>
<comment type="function">
    <text evidence="1">Heme-dependent dioxygenase that catalyzes the oxidative cleavage of the L-tryptophan (L-Trp) pyrrole ring and converts L-tryptophan to N-formyl-L-kynurenine. Catalyzes the oxidative cleavage of the indole moiety.</text>
</comment>
<keyword evidence="1" id="KW-0408">Iron</keyword>
<dbReference type="EC" id="1.13.11.11" evidence="1"/>
<dbReference type="PANTHER" id="PTHR10138:SF0">
    <property type="entry name" value="TRYPTOPHAN 2,3-DIOXYGENASE"/>
    <property type="match status" value="1"/>
</dbReference>
<comment type="subunit">
    <text evidence="1">Homotetramer.</text>
</comment>
<comment type="similarity">
    <text evidence="1">Belongs to the tryptophan 2,3-dioxygenase family.</text>
</comment>
<keyword evidence="1" id="KW-0349">Heme</keyword>
<feature type="binding site" evidence="1">
    <location>
        <begin position="42"/>
        <end position="46"/>
    </location>
    <ligand>
        <name>substrate</name>
    </ligand>
</feature>
<sequence length="364" mass="42478">MNERSKTQELYYADYLQLPRLLDSQLPESRRHGREAHDEMLFIVTHQTYELWFKQILHELKSVLAAFAVAPLDEHSIGVIVARLERIIAIQKVLNQQIDVLETITPLDFLDFRDYLIPASGFQSVQFREIELRLGLGVHLPQPVTGRLRSEDVAYLGKVAGESSLFQQVDAWLARMPFLKFEDYDFWESYREAVKVMLARDKRSIEENPLFSEAERRAQLIELDNTRRKFEYLLDPTGFERLKAQGLFHLRQTSVLSALFIQLYRDEPILHLPFRLLSHLMDIDELFTAWRSRHALMAQRMLGSKIGTGGSSGHDYLQQTVDKKRIFKDLFNLSTFLIPRSSLPALPRRLKQSLDFHFTGERCV</sequence>
<protein>
    <recommendedName>
        <fullName evidence="1">Tryptophan 2,3-dioxygenase</fullName>
        <shortName evidence="1">TDO</shortName>
        <ecNumber evidence="1">1.13.11.11</ecNumber>
    </recommendedName>
    <alternativeName>
        <fullName evidence="1">Tryptamin 2,3-dioxygenase</fullName>
    </alternativeName>
    <alternativeName>
        <fullName evidence="1">Tryptophan oxygenase</fullName>
        <shortName evidence="1">TO</shortName>
        <shortName evidence="1">TRPO</shortName>
    </alternativeName>
    <alternativeName>
        <fullName evidence="1">Tryptophan pyrrolase</fullName>
    </alternativeName>
    <alternativeName>
        <fullName evidence="1">Tryptophanase</fullName>
    </alternativeName>
</protein>
<keyword evidence="1" id="KW-0479">Metal-binding</keyword>